<evidence type="ECO:0000256" key="1">
    <source>
        <dbReference type="SAM" id="Phobius"/>
    </source>
</evidence>
<organism evidence="2 3">
    <name type="scientific">Caldicellulosiruptor morganii</name>
    <dbReference type="NCBI Taxonomy" id="1387555"/>
    <lineage>
        <taxon>Bacteria</taxon>
        <taxon>Bacillati</taxon>
        <taxon>Bacillota</taxon>
        <taxon>Bacillota incertae sedis</taxon>
        <taxon>Caldicellulosiruptorales</taxon>
        <taxon>Caldicellulosiruptoraceae</taxon>
        <taxon>Caldicellulosiruptor</taxon>
    </lineage>
</organism>
<accession>A0ABY7BQI5</accession>
<keyword evidence="1" id="KW-1133">Transmembrane helix</keyword>
<proteinExistence type="predicted"/>
<gene>
    <name evidence="2" type="ORF">OTK00_001781</name>
</gene>
<feature type="transmembrane region" description="Helical" evidence="1">
    <location>
        <begin position="12"/>
        <end position="36"/>
    </location>
</feature>
<evidence type="ECO:0000313" key="2">
    <source>
        <dbReference type="EMBL" id="WAM33286.1"/>
    </source>
</evidence>
<name>A0ABY7BQI5_9FIRM</name>
<dbReference type="EMBL" id="CP113865">
    <property type="protein sequence ID" value="WAM33286.1"/>
    <property type="molecule type" value="Genomic_DNA"/>
</dbReference>
<dbReference type="Proteomes" id="UP001164909">
    <property type="component" value="Chromosome"/>
</dbReference>
<keyword evidence="1" id="KW-0812">Transmembrane</keyword>
<keyword evidence="1" id="KW-0472">Membrane</keyword>
<evidence type="ECO:0000313" key="3">
    <source>
        <dbReference type="Proteomes" id="UP001164909"/>
    </source>
</evidence>
<dbReference type="RefSeq" id="WP_157841030.1">
    <property type="nucleotide sequence ID" value="NZ_CP113865.1"/>
</dbReference>
<reference evidence="2" key="1">
    <citation type="submission" date="2022-12" db="EMBL/GenBank/DDBJ databases">
        <authorList>
            <person name="Bing R.G."/>
            <person name="Willard D.J."/>
            <person name="Manesh M.J.H."/>
            <person name="Laemthong T."/>
            <person name="Crosby J.R."/>
            <person name="Kelly R.M."/>
        </authorList>
    </citation>
    <scope>NUCLEOTIDE SEQUENCE</scope>
    <source>
        <strain evidence="2">DSM 8990</strain>
    </source>
</reference>
<keyword evidence="3" id="KW-1185">Reference proteome</keyword>
<protein>
    <submittedName>
        <fullName evidence="2">Uncharacterized protein</fullName>
    </submittedName>
</protein>
<sequence length="48" mass="5330">MGKELLKTAAITIITIAGVVVFGLTKANIYVSLQLLPFRLKIKKKMVR</sequence>